<reference evidence="1" key="1">
    <citation type="submission" date="2023-10" db="EMBL/GenBank/DDBJ databases">
        <authorList>
            <person name="Guldener U."/>
        </authorList>
    </citation>
    <scope>NUCLEOTIDE SEQUENCE</scope>
    <source>
        <strain evidence="1">Mp4</strain>
    </source>
</reference>
<dbReference type="EMBL" id="OAPG01000010">
    <property type="protein sequence ID" value="SNX85490.1"/>
    <property type="molecule type" value="Genomic_DNA"/>
</dbReference>
<keyword evidence="2" id="KW-1185">Reference proteome</keyword>
<protein>
    <submittedName>
        <fullName evidence="1">Uncharacterized protein</fullName>
    </submittedName>
</protein>
<organism evidence="1 2">
    <name type="scientific">Melanopsichium pennsylvanicum</name>
    <dbReference type="NCBI Taxonomy" id="63383"/>
    <lineage>
        <taxon>Eukaryota</taxon>
        <taxon>Fungi</taxon>
        <taxon>Dikarya</taxon>
        <taxon>Basidiomycota</taxon>
        <taxon>Ustilaginomycotina</taxon>
        <taxon>Ustilaginomycetes</taxon>
        <taxon>Ustilaginales</taxon>
        <taxon>Ustilaginaceae</taxon>
        <taxon>Melanopsichium</taxon>
    </lineage>
</organism>
<evidence type="ECO:0000313" key="1">
    <source>
        <dbReference type="EMBL" id="SNX85490.1"/>
    </source>
</evidence>
<name>A0AAJ4XMV2_9BASI</name>
<accession>A0AAJ4XMV2</accession>
<sequence length="186" mass="21279">MLPSASSQQLDRNTNTAKLEIKMTLPTFDYETFTQPISDAPLLSRPVRLSDAQNLRDRCADQLTNRFLPHLQNKQDQVVAEVEDWIRTVQNGWNKDSLFLVVVGTHCGGIIGEGPLGFINWEQKEADSGLGLKKLKYATLKDNLGMAKVLTHKLRLKGKWMEQEKKDRWNEHSIEFTRQEWLAATS</sequence>
<dbReference type="Proteomes" id="UP001294444">
    <property type="component" value="Unassembled WGS sequence"/>
</dbReference>
<proteinExistence type="predicted"/>
<evidence type="ECO:0000313" key="2">
    <source>
        <dbReference type="Proteomes" id="UP001294444"/>
    </source>
</evidence>
<comment type="caution">
    <text evidence="1">The sequence shown here is derived from an EMBL/GenBank/DDBJ whole genome shotgun (WGS) entry which is preliminary data.</text>
</comment>
<gene>
    <name evidence="1" type="ORF">MEPE_04199</name>
</gene>
<dbReference type="AlphaFoldDB" id="A0AAJ4XMV2"/>
<dbReference type="Gene3D" id="3.40.630.30">
    <property type="match status" value="1"/>
</dbReference>